<evidence type="ECO:0000313" key="2">
    <source>
        <dbReference type="EMBL" id="OKL52585.1"/>
    </source>
</evidence>
<dbReference type="EMBL" id="MQVS01000001">
    <property type="protein sequence ID" value="OKL52585.1"/>
    <property type="molecule type" value="Genomic_DNA"/>
</dbReference>
<dbReference type="Proteomes" id="UP000185612">
    <property type="component" value="Unassembled WGS sequence"/>
</dbReference>
<evidence type="ECO:0000256" key="1">
    <source>
        <dbReference type="SAM" id="Phobius"/>
    </source>
</evidence>
<keyword evidence="1" id="KW-1133">Transmembrane helix</keyword>
<proteinExistence type="predicted"/>
<feature type="transmembrane region" description="Helical" evidence="1">
    <location>
        <begin position="132"/>
        <end position="154"/>
    </location>
</feature>
<sequence length="195" mass="20219">MGDTRGTELVGEGAARVTVAEVERVATAYHQQRFRLAGAITLLVAAPAVWLALLTYTLTPAAAFSRGIALWWGGGLWLGSVAVAAAQLLQRTAAIAAVVPRHWQQGGAKPPAVAWGVQLAESHDPARRRRLLVARSVWGGAVVVLILAGLSAGTSGMSTLGYGAAASLLLTAVGLGIYLPATWATGVARRLRVSH</sequence>
<gene>
    <name evidence="2" type="ORF">BSZ40_00220</name>
</gene>
<feature type="transmembrane region" description="Helical" evidence="1">
    <location>
        <begin position="160"/>
        <end position="181"/>
    </location>
</feature>
<organism evidence="2 3">
    <name type="scientific">Buchananella hordeovulneris</name>
    <dbReference type="NCBI Taxonomy" id="52770"/>
    <lineage>
        <taxon>Bacteria</taxon>
        <taxon>Bacillati</taxon>
        <taxon>Actinomycetota</taxon>
        <taxon>Actinomycetes</taxon>
        <taxon>Actinomycetales</taxon>
        <taxon>Actinomycetaceae</taxon>
        <taxon>Buchananella</taxon>
    </lineage>
</organism>
<reference evidence="3" key="1">
    <citation type="submission" date="2016-12" db="EMBL/GenBank/DDBJ databases">
        <authorList>
            <person name="Meng X."/>
        </authorList>
    </citation>
    <scope>NUCLEOTIDE SEQUENCE [LARGE SCALE GENOMIC DNA]</scope>
    <source>
        <strain evidence="3">DSM 20732</strain>
    </source>
</reference>
<comment type="caution">
    <text evidence="2">The sequence shown here is derived from an EMBL/GenBank/DDBJ whole genome shotgun (WGS) entry which is preliminary data.</text>
</comment>
<feature type="transmembrane region" description="Helical" evidence="1">
    <location>
        <begin position="68"/>
        <end position="89"/>
    </location>
</feature>
<accession>A0A1Q5PYT1</accession>
<keyword evidence="3" id="KW-1185">Reference proteome</keyword>
<feature type="transmembrane region" description="Helical" evidence="1">
    <location>
        <begin position="34"/>
        <end position="56"/>
    </location>
</feature>
<protein>
    <submittedName>
        <fullName evidence="2">Uncharacterized protein</fullName>
    </submittedName>
</protein>
<evidence type="ECO:0000313" key="3">
    <source>
        <dbReference type="Proteomes" id="UP000185612"/>
    </source>
</evidence>
<keyword evidence="1" id="KW-0812">Transmembrane</keyword>
<dbReference type="AlphaFoldDB" id="A0A1Q5PYT1"/>
<dbReference type="RefSeq" id="WP_073822095.1">
    <property type="nucleotide sequence ID" value="NZ_JAUNKL010000017.1"/>
</dbReference>
<keyword evidence="1" id="KW-0472">Membrane</keyword>
<name>A0A1Q5PYT1_9ACTO</name>